<keyword evidence="8" id="KW-1185">Reference proteome</keyword>
<evidence type="ECO:0000256" key="5">
    <source>
        <dbReference type="SAM" id="Phobius"/>
    </source>
</evidence>
<feature type="transmembrane region" description="Helical" evidence="5">
    <location>
        <begin position="200"/>
        <end position="220"/>
    </location>
</feature>
<evidence type="ECO:0000256" key="1">
    <source>
        <dbReference type="ARBA" id="ARBA00004141"/>
    </source>
</evidence>
<feature type="transmembrane region" description="Helical" evidence="5">
    <location>
        <begin position="226"/>
        <end position="246"/>
    </location>
</feature>
<evidence type="ECO:0000256" key="4">
    <source>
        <dbReference type="ARBA" id="ARBA00023136"/>
    </source>
</evidence>
<gene>
    <name evidence="7" type="ORF">JKP88DRAFT_284835</name>
</gene>
<evidence type="ECO:0000259" key="6">
    <source>
        <dbReference type="Pfam" id="PF00916"/>
    </source>
</evidence>
<feature type="transmembrane region" description="Helical" evidence="5">
    <location>
        <begin position="390"/>
        <end position="409"/>
    </location>
</feature>
<feature type="transmembrane region" description="Helical" evidence="5">
    <location>
        <begin position="439"/>
        <end position="465"/>
    </location>
</feature>
<dbReference type="Proteomes" id="UP000664859">
    <property type="component" value="Unassembled WGS sequence"/>
</dbReference>
<accession>A0A835ZCD1</accession>
<comment type="subcellular location">
    <subcellularLocation>
        <location evidence="1">Membrane</location>
        <topology evidence="1">Multi-pass membrane protein</topology>
    </subcellularLocation>
</comment>
<keyword evidence="3 5" id="KW-1133">Transmembrane helix</keyword>
<comment type="caution">
    <text evidence="7">The sequence shown here is derived from an EMBL/GenBank/DDBJ whole genome shotgun (WGS) entry which is preliminary data.</text>
</comment>
<feature type="transmembrane region" description="Helical" evidence="5">
    <location>
        <begin position="124"/>
        <end position="147"/>
    </location>
</feature>
<proteinExistence type="predicted"/>
<feature type="transmembrane region" description="Helical" evidence="5">
    <location>
        <begin position="267"/>
        <end position="288"/>
    </location>
</feature>
<dbReference type="InterPro" id="IPR052706">
    <property type="entry name" value="Membrane-Transporter-like"/>
</dbReference>
<evidence type="ECO:0000313" key="7">
    <source>
        <dbReference type="EMBL" id="KAG5191777.1"/>
    </source>
</evidence>
<evidence type="ECO:0000256" key="3">
    <source>
        <dbReference type="ARBA" id="ARBA00022989"/>
    </source>
</evidence>
<sequence length="497" mass="52865">MPPAVTHADARPYVSLDERQHSAAKRRETVFNGVCHGLINGIIMVPVLVSFAAIIFKNQAFLPELPRLCKLVLISGTVHQMAFVIASSLPFAVGSVQDAGLIFLSSMATAVVNHCDSEGLTRETMLSTTCVVLSLSTAMLGVCLIGVGKLRVAQLVQYLPMPVVGGYLAYIGLFCGQAGLSFMAGISVDGVRDWHRFLDARAAALAAPGAAAGLAMYLAIARVRSVATLPACMSAILAVFFIALAATGSTLSDARAAGWVPAATPHLPLSSAWALFNLTDGGIAWGVLPDVIPSFLAMFFVVAFSSCLDVAAIEMELGKPLDYNRELQTVGLGNLLSGVTGGFTGSYIFSQTIFNLRAGVDTRWAGVTAVLVQLVVAIVPQSIVSFLPKAFFGSLLVVIAVDLMMEWLWRARHRMMPVEFCVCVFTFAAAAATSVVKGLALGTCAAAVAFAFSYAWSTLPVAITARAMDSTVMRTFEERRVLRAHRSQATDFREWAP</sequence>
<feature type="domain" description="SLC26A/SulP transporter" evidence="6">
    <location>
        <begin position="35"/>
        <end position="426"/>
    </location>
</feature>
<keyword evidence="2 5" id="KW-0812">Transmembrane</keyword>
<dbReference type="EMBL" id="JAFCMP010000014">
    <property type="protein sequence ID" value="KAG5191777.1"/>
    <property type="molecule type" value="Genomic_DNA"/>
</dbReference>
<protein>
    <submittedName>
        <fullName evidence="7">Sulfate transporter family-domain-containing protein</fullName>
    </submittedName>
</protein>
<dbReference type="InterPro" id="IPR011547">
    <property type="entry name" value="SLC26A/SulP_dom"/>
</dbReference>
<feature type="transmembrane region" description="Helical" evidence="5">
    <location>
        <begin position="294"/>
        <end position="313"/>
    </location>
</feature>
<evidence type="ECO:0000256" key="2">
    <source>
        <dbReference type="ARBA" id="ARBA00022692"/>
    </source>
</evidence>
<keyword evidence="4 5" id="KW-0472">Membrane</keyword>
<reference evidence="7" key="1">
    <citation type="submission" date="2021-02" db="EMBL/GenBank/DDBJ databases">
        <title>First Annotated Genome of the Yellow-green Alga Tribonema minus.</title>
        <authorList>
            <person name="Mahan K.M."/>
        </authorList>
    </citation>
    <scope>NUCLEOTIDE SEQUENCE</scope>
    <source>
        <strain evidence="7">UTEX B ZZ1240</strain>
    </source>
</reference>
<name>A0A835ZCD1_9STRA</name>
<feature type="transmembrane region" description="Helical" evidence="5">
    <location>
        <begin position="364"/>
        <end position="384"/>
    </location>
</feature>
<dbReference type="Pfam" id="PF00916">
    <property type="entry name" value="Sulfate_transp"/>
    <property type="match status" value="1"/>
</dbReference>
<feature type="transmembrane region" description="Helical" evidence="5">
    <location>
        <begin position="167"/>
        <end position="188"/>
    </location>
</feature>
<dbReference type="PANTHER" id="PTHR43310">
    <property type="entry name" value="SULFATE TRANSPORTER YBAR-RELATED"/>
    <property type="match status" value="1"/>
</dbReference>
<dbReference type="PANTHER" id="PTHR43310:SF2">
    <property type="entry name" value="SLC26A_SULP TRANSPORTER DOMAIN-CONTAINING PROTEIN"/>
    <property type="match status" value="1"/>
</dbReference>
<feature type="transmembrane region" description="Helical" evidence="5">
    <location>
        <begin position="416"/>
        <end position="433"/>
    </location>
</feature>
<dbReference type="GO" id="GO:0016020">
    <property type="term" value="C:membrane"/>
    <property type="evidence" value="ECO:0007669"/>
    <property type="project" value="UniProtKB-SubCell"/>
</dbReference>
<feature type="transmembrane region" description="Helical" evidence="5">
    <location>
        <begin position="37"/>
        <end position="56"/>
    </location>
</feature>
<evidence type="ECO:0000313" key="8">
    <source>
        <dbReference type="Proteomes" id="UP000664859"/>
    </source>
</evidence>
<dbReference type="AlphaFoldDB" id="A0A835ZCD1"/>
<dbReference type="OrthoDB" id="409725at2759"/>
<organism evidence="7 8">
    <name type="scientific">Tribonema minus</name>
    <dbReference type="NCBI Taxonomy" id="303371"/>
    <lineage>
        <taxon>Eukaryota</taxon>
        <taxon>Sar</taxon>
        <taxon>Stramenopiles</taxon>
        <taxon>Ochrophyta</taxon>
        <taxon>PX clade</taxon>
        <taxon>Xanthophyceae</taxon>
        <taxon>Tribonematales</taxon>
        <taxon>Tribonemataceae</taxon>
        <taxon>Tribonema</taxon>
    </lineage>
</organism>